<keyword evidence="1" id="KW-0812">Transmembrane</keyword>
<sequence>MIVILGAVIGALIGGFTAKKRNGNTADIAQYATGFAIAFALAGMVLTILLEKLLA</sequence>
<gene>
    <name evidence="2" type="ORF">TRP8649_02637</name>
</gene>
<dbReference type="AlphaFoldDB" id="A0A238JE82"/>
<protein>
    <recommendedName>
        <fullName evidence="4">Apolipoprotein acyltransferase</fullName>
    </recommendedName>
</protein>
<keyword evidence="1" id="KW-0472">Membrane</keyword>
<dbReference type="Proteomes" id="UP000225972">
    <property type="component" value="Unassembled WGS sequence"/>
</dbReference>
<keyword evidence="3" id="KW-1185">Reference proteome</keyword>
<keyword evidence="1" id="KW-1133">Transmembrane helix</keyword>
<evidence type="ECO:0008006" key="4">
    <source>
        <dbReference type="Google" id="ProtNLM"/>
    </source>
</evidence>
<organism evidence="2 3">
    <name type="scientific">Pelagimonas phthalicica</name>
    <dbReference type="NCBI Taxonomy" id="1037362"/>
    <lineage>
        <taxon>Bacteria</taxon>
        <taxon>Pseudomonadati</taxon>
        <taxon>Pseudomonadota</taxon>
        <taxon>Alphaproteobacteria</taxon>
        <taxon>Rhodobacterales</taxon>
        <taxon>Roseobacteraceae</taxon>
        <taxon>Pelagimonas</taxon>
    </lineage>
</organism>
<name>A0A238JE82_9RHOB</name>
<evidence type="ECO:0000256" key="1">
    <source>
        <dbReference type="SAM" id="Phobius"/>
    </source>
</evidence>
<feature type="transmembrane region" description="Helical" evidence="1">
    <location>
        <begin position="28"/>
        <end position="50"/>
    </location>
</feature>
<proteinExistence type="predicted"/>
<evidence type="ECO:0000313" key="2">
    <source>
        <dbReference type="EMBL" id="SMX28514.1"/>
    </source>
</evidence>
<reference evidence="3" key="1">
    <citation type="submission" date="2017-05" db="EMBL/GenBank/DDBJ databases">
        <authorList>
            <person name="Rodrigo-Torres L."/>
            <person name="Arahal R. D."/>
            <person name="Lucena T."/>
        </authorList>
    </citation>
    <scope>NUCLEOTIDE SEQUENCE [LARGE SCALE GENOMIC DNA]</scope>
    <source>
        <strain evidence="3">CECT 8649</strain>
    </source>
</reference>
<dbReference type="EMBL" id="FXXP01000002">
    <property type="protein sequence ID" value="SMX28514.1"/>
    <property type="molecule type" value="Genomic_DNA"/>
</dbReference>
<accession>A0A238JE82</accession>
<evidence type="ECO:0000313" key="3">
    <source>
        <dbReference type="Proteomes" id="UP000225972"/>
    </source>
</evidence>
<dbReference type="OrthoDB" id="7876494at2"/>
<dbReference type="RefSeq" id="WP_099245903.1">
    <property type="nucleotide sequence ID" value="NZ_FXXP01000002.1"/>
</dbReference>